<dbReference type="InterPro" id="IPR036147">
    <property type="entry name" value="Anti-sigma_E_RseA_N_sf"/>
</dbReference>
<dbReference type="GO" id="GO:0016989">
    <property type="term" value="F:sigma factor antagonist activity"/>
    <property type="evidence" value="ECO:0007669"/>
    <property type="project" value="InterPro"/>
</dbReference>
<gene>
    <name evidence="2" type="ORF">LO55_3189</name>
</gene>
<dbReference type="PANTHER" id="PTHR38104">
    <property type="match status" value="1"/>
</dbReference>
<dbReference type="InterPro" id="IPR052383">
    <property type="entry name" value="Anti-sigma-E_RseA-like"/>
</dbReference>
<comment type="caution">
    <text evidence="2">The sequence shown here is derived from an EMBL/GenBank/DDBJ whole genome shotgun (WGS) entry which is preliminary data.</text>
</comment>
<reference evidence="2 3" key="1">
    <citation type="submission" date="2014-10" db="EMBL/GenBank/DDBJ databases">
        <authorList>
            <person name="Seo M.-J."/>
            <person name="Seok Y.J."/>
            <person name="Cha I.-T."/>
        </authorList>
    </citation>
    <scope>NUCLEOTIDE SEQUENCE [LARGE SCALE GENOMIC DNA]</scope>
    <source>
        <strain evidence="2 3">NEU</strain>
    </source>
</reference>
<dbReference type="SUPFAM" id="SSF89069">
    <property type="entry name" value="N-terminal, cytoplasmic domain of anti-sigmaE factor RseA"/>
    <property type="match status" value="1"/>
</dbReference>
<dbReference type="PANTHER" id="PTHR38104:SF1">
    <property type="entry name" value="ANTI-SIGMA-E FACTOR RSEA"/>
    <property type="match status" value="1"/>
</dbReference>
<proteinExistence type="predicted"/>
<accession>A0A1S2N5Y3</accession>
<evidence type="ECO:0000259" key="1">
    <source>
        <dbReference type="Pfam" id="PF03872"/>
    </source>
</evidence>
<dbReference type="Proteomes" id="UP000180246">
    <property type="component" value="Unassembled WGS sequence"/>
</dbReference>
<dbReference type="RefSeq" id="WP_005666817.1">
    <property type="nucleotide sequence ID" value="NZ_CAUQYF010000074.1"/>
</dbReference>
<sequence>MDTNRKLREQISALKDGALLDADLELALAALQGSDGRQAWDLYHLIGDTLRDTAAPALSPAFNARLAERLAGEPPPLRRAAVAAESTGLAAVLAKTASS</sequence>
<feature type="domain" description="Anti sigma-E protein RseA N-terminal" evidence="1">
    <location>
        <begin position="8"/>
        <end position="82"/>
    </location>
</feature>
<dbReference type="Gene3D" id="1.10.10.880">
    <property type="entry name" value="Anti sigma-E protein RseA, N-terminal domain"/>
    <property type="match status" value="1"/>
</dbReference>
<dbReference type="EMBL" id="JRYB01000001">
    <property type="protein sequence ID" value="OIJ40471.1"/>
    <property type="molecule type" value="Genomic_DNA"/>
</dbReference>
<organism evidence="2 3">
    <name type="scientific">Massilia timonae</name>
    <dbReference type="NCBI Taxonomy" id="47229"/>
    <lineage>
        <taxon>Bacteria</taxon>
        <taxon>Pseudomonadati</taxon>
        <taxon>Pseudomonadota</taxon>
        <taxon>Betaproteobacteria</taxon>
        <taxon>Burkholderiales</taxon>
        <taxon>Oxalobacteraceae</taxon>
        <taxon>Telluria group</taxon>
        <taxon>Massilia</taxon>
    </lineage>
</organism>
<evidence type="ECO:0000313" key="3">
    <source>
        <dbReference type="Proteomes" id="UP000180246"/>
    </source>
</evidence>
<evidence type="ECO:0000313" key="2">
    <source>
        <dbReference type="EMBL" id="OIJ40471.1"/>
    </source>
</evidence>
<name>A0A1S2N5Y3_9BURK</name>
<dbReference type="CDD" id="cd16328">
    <property type="entry name" value="RseA_N"/>
    <property type="match status" value="1"/>
</dbReference>
<dbReference type="Pfam" id="PF03872">
    <property type="entry name" value="RseA_N"/>
    <property type="match status" value="1"/>
</dbReference>
<dbReference type="AlphaFoldDB" id="A0A1S2N5Y3"/>
<protein>
    <recommendedName>
        <fullName evidence="1">Anti sigma-E protein RseA N-terminal domain-containing protein</fullName>
    </recommendedName>
</protein>
<dbReference type="InterPro" id="IPR005572">
    <property type="entry name" value="Anti-sigma_E_RseA_N"/>
</dbReference>